<sequence>NKAPRHRLSTSPRFQIHHGLGSETSGLDVEFRILDRCSCEEGILRSSIGHGT</sequence>
<accession>A0ACA9MSX6</accession>
<keyword evidence="2" id="KW-1185">Reference proteome</keyword>
<feature type="non-terminal residue" evidence="1">
    <location>
        <position position="1"/>
    </location>
</feature>
<organism evidence="1 2">
    <name type="scientific">Cetraspora pellucida</name>
    <dbReference type="NCBI Taxonomy" id="1433469"/>
    <lineage>
        <taxon>Eukaryota</taxon>
        <taxon>Fungi</taxon>
        <taxon>Fungi incertae sedis</taxon>
        <taxon>Mucoromycota</taxon>
        <taxon>Glomeromycotina</taxon>
        <taxon>Glomeromycetes</taxon>
        <taxon>Diversisporales</taxon>
        <taxon>Gigasporaceae</taxon>
        <taxon>Cetraspora</taxon>
    </lineage>
</organism>
<name>A0ACA9MSX6_9GLOM</name>
<evidence type="ECO:0000313" key="1">
    <source>
        <dbReference type="EMBL" id="CAG8609694.1"/>
    </source>
</evidence>
<protein>
    <submittedName>
        <fullName evidence="1">14765_t:CDS:1</fullName>
    </submittedName>
</protein>
<gene>
    <name evidence="1" type="ORF">SPELUC_LOCUS7452</name>
</gene>
<evidence type="ECO:0000313" key="2">
    <source>
        <dbReference type="Proteomes" id="UP000789366"/>
    </source>
</evidence>
<dbReference type="EMBL" id="CAJVPW010009850">
    <property type="protein sequence ID" value="CAG8609694.1"/>
    <property type="molecule type" value="Genomic_DNA"/>
</dbReference>
<comment type="caution">
    <text evidence="1">The sequence shown here is derived from an EMBL/GenBank/DDBJ whole genome shotgun (WGS) entry which is preliminary data.</text>
</comment>
<dbReference type="Proteomes" id="UP000789366">
    <property type="component" value="Unassembled WGS sequence"/>
</dbReference>
<reference evidence="1" key="1">
    <citation type="submission" date="2021-06" db="EMBL/GenBank/DDBJ databases">
        <authorList>
            <person name="Kallberg Y."/>
            <person name="Tangrot J."/>
            <person name="Rosling A."/>
        </authorList>
    </citation>
    <scope>NUCLEOTIDE SEQUENCE</scope>
    <source>
        <strain evidence="1">28 12/20/2015</strain>
    </source>
</reference>
<proteinExistence type="predicted"/>